<evidence type="ECO:0000313" key="1">
    <source>
        <dbReference type="EMBL" id="OCT56270.1"/>
    </source>
</evidence>
<dbReference type="EMBL" id="KV467317">
    <property type="protein sequence ID" value="OCT56270.1"/>
    <property type="molecule type" value="Genomic_DNA"/>
</dbReference>
<evidence type="ECO:0008006" key="2">
    <source>
        <dbReference type="Google" id="ProtNLM"/>
    </source>
</evidence>
<proteinExistence type="predicted"/>
<reference evidence="1" key="1">
    <citation type="submission" date="2016-05" db="EMBL/GenBank/DDBJ databases">
        <title>WGS assembly of Xenopus laevis.</title>
        <authorList>
            <person name="Session A."/>
            <person name="Uno Y."/>
            <person name="Kwon T."/>
            <person name="Chapman J."/>
            <person name="Toyoda A."/>
            <person name="Takahashi S."/>
            <person name="Fukui A."/>
            <person name="Hikosaka A."/>
            <person name="Putnam N."/>
            <person name="Stites J."/>
            <person name="Van Heeringen S."/>
            <person name="Quigley I."/>
            <person name="Heinz S."/>
            <person name="Hellsten U."/>
            <person name="Lyons J."/>
            <person name="Suzuki A."/>
            <person name="Kondo M."/>
            <person name="Ogino H."/>
            <person name="Ochi H."/>
            <person name="Bogdanovic O."/>
            <person name="Lister R."/>
            <person name="Georgiou G."/>
            <person name="Paranjpe S."/>
            <person name="Van Kruijsbergen I."/>
            <person name="Mozaffari S."/>
            <person name="Shu S."/>
            <person name="Schmutz J."/>
            <person name="Jenkins J."/>
            <person name="Grimwood J."/>
            <person name="Carlson J."/>
            <person name="Mitros T."/>
            <person name="Simakov O."/>
            <person name="Heald R."/>
            <person name="Miller K."/>
            <person name="Haudenschild C."/>
            <person name="Kuroki Y."/>
            <person name="Tanaka T."/>
            <person name="Michiue T."/>
            <person name="Watanabe M."/>
            <person name="Kinoshita T."/>
            <person name="Ohta Y."/>
            <person name="Mawaribuchi S."/>
            <person name="Suzuki Y."/>
            <person name="Haramoto Y."/>
            <person name="Yamamoto T."/>
            <person name="Takagi C."/>
            <person name="Kitzman J."/>
            <person name="Shendure J."/>
            <person name="Nakayama T."/>
            <person name="Izutsu Y."/>
            <person name="Robert J."/>
            <person name="Dichmann D."/>
            <person name="Flajnik M."/>
            <person name="Houston D."/>
            <person name="Marcotte E."/>
            <person name="Wallingford J."/>
            <person name="Ito Y."/>
            <person name="Asashima M."/>
            <person name="Ueno N."/>
            <person name="Matsuda Y."/>
            <person name="Jan Veenstra G."/>
            <person name="Fujiyama A."/>
            <person name="Harland R."/>
            <person name="Taira M."/>
            <person name="Rokhsar D.S."/>
        </authorList>
    </citation>
    <scope>NUCLEOTIDE SEQUENCE</scope>
    <source>
        <strain evidence="1">J</strain>
        <tissue evidence="1">Blood</tissue>
    </source>
</reference>
<protein>
    <recommendedName>
        <fullName evidence="2">Reverse transcriptase zinc-binding domain-containing protein</fullName>
    </recommendedName>
</protein>
<organism evidence="1">
    <name type="scientific">Xenopus laevis</name>
    <name type="common">African clawed frog</name>
    <dbReference type="NCBI Taxonomy" id="8355"/>
    <lineage>
        <taxon>Eukaryota</taxon>
        <taxon>Metazoa</taxon>
        <taxon>Chordata</taxon>
        <taxon>Craniata</taxon>
        <taxon>Vertebrata</taxon>
        <taxon>Euteleostomi</taxon>
        <taxon>Amphibia</taxon>
        <taxon>Batrachia</taxon>
        <taxon>Anura</taxon>
        <taxon>Pipoidea</taxon>
        <taxon>Pipidae</taxon>
        <taxon>Xenopodinae</taxon>
        <taxon>Xenopus</taxon>
        <taxon>Xenopus</taxon>
    </lineage>
</organism>
<sequence length="372" mass="43804">MHKAELSTDITENPLLYSTWLTWKELRKQNNLNSNHSLYLPLLLNPDFQSGRALAIYQSWRQEGVTTVRQLTKNDTHKLLTLAQFQTKFPPIMHNIFAFLQAQTYTSRTIRLLADKDWDNSLDRYLLRTNSTRGVISQNYRFLQDNIDYDSLPTGPKQWTIDIPELGMEDILKMYKQLWHTLPSSIYREMFLNLLHRTYLTPKVLFKMHRRESSDCPKCGQTKANLIHCLLACPFIRRIWNQIRDYATRHLTLSHSWALWGTTPNTHTKSTRGAKRLLLIITAMAKKIILQVWISNTPPIVKLFLEKLVRVFYMDCVEASLNKNTSAQRFFETWEMFIEIIPQTVKVKLHECCHYTEWNITRTMSGDPPINL</sequence>
<accession>A0A974GZ77</accession>
<dbReference type="AlphaFoldDB" id="A0A974GZ77"/>
<name>A0A974GZ77_XENLA</name>
<gene>
    <name evidence="1" type="ORF">XELAEV_18000365mg</name>
</gene>
<dbReference type="Proteomes" id="UP000694892">
    <property type="component" value="Unassembled WGS sequence"/>
</dbReference>